<name>A0ABQ8SFE5_PERAM</name>
<protein>
    <submittedName>
        <fullName evidence="2">Uncharacterized protein</fullName>
    </submittedName>
</protein>
<feature type="region of interest" description="Disordered" evidence="1">
    <location>
        <begin position="44"/>
        <end position="68"/>
    </location>
</feature>
<feature type="region of interest" description="Disordered" evidence="1">
    <location>
        <begin position="1"/>
        <end position="23"/>
    </location>
</feature>
<dbReference type="Proteomes" id="UP001148838">
    <property type="component" value="Unassembled WGS sequence"/>
</dbReference>
<evidence type="ECO:0000313" key="3">
    <source>
        <dbReference type="Proteomes" id="UP001148838"/>
    </source>
</evidence>
<evidence type="ECO:0000256" key="1">
    <source>
        <dbReference type="SAM" id="MobiDB-lite"/>
    </source>
</evidence>
<gene>
    <name evidence="2" type="ORF">ANN_21030</name>
</gene>
<organism evidence="2 3">
    <name type="scientific">Periplaneta americana</name>
    <name type="common">American cockroach</name>
    <name type="synonym">Blatta americana</name>
    <dbReference type="NCBI Taxonomy" id="6978"/>
    <lineage>
        <taxon>Eukaryota</taxon>
        <taxon>Metazoa</taxon>
        <taxon>Ecdysozoa</taxon>
        <taxon>Arthropoda</taxon>
        <taxon>Hexapoda</taxon>
        <taxon>Insecta</taxon>
        <taxon>Pterygota</taxon>
        <taxon>Neoptera</taxon>
        <taxon>Polyneoptera</taxon>
        <taxon>Dictyoptera</taxon>
        <taxon>Blattodea</taxon>
        <taxon>Blattoidea</taxon>
        <taxon>Blattidae</taxon>
        <taxon>Blattinae</taxon>
        <taxon>Periplaneta</taxon>
    </lineage>
</organism>
<sequence length="345" mass="39346">MAGLCEGGNEPPNSLKASKGVGSAAGSPATTLWYINGGRTRVSAASEGRRRRDLKTKEDNQNDEERMMREERKWRELVGFHTPDKITEDARNVHHSLHNTISGLLRLNVLLFEQCPELYFLQPQLHSTDTLSWRVVESKLVPSCDPITRSRRDGVVSPSPNPQAGGPPLIGCPRLLIRSYSPYLEAVSSIRNMRTRHAVVIGTNNTWHQLFIDFKNTDDSVKKEASGLYNILIAFELNSVTRVKRRIWREWNVDPPTRKSIYEWDRTLRDNGSLISKTGIHSKKHVAEMTVDQFLSFSCRIFTPYEAIGLREQRQAVVWRRKRKASAVTSDTMTETDKSQMRDEV</sequence>
<accession>A0ABQ8SFE5</accession>
<comment type="caution">
    <text evidence="2">The sequence shown here is derived from an EMBL/GenBank/DDBJ whole genome shotgun (WGS) entry which is preliminary data.</text>
</comment>
<keyword evidence="3" id="KW-1185">Reference proteome</keyword>
<evidence type="ECO:0000313" key="2">
    <source>
        <dbReference type="EMBL" id="KAJ4432411.1"/>
    </source>
</evidence>
<feature type="compositionally biased region" description="Basic and acidic residues" evidence="1">
    <location>
        <begin position="47"/>
        <end position="68"/>
    </location>
</feature>
<reference evidence="2 3" key="1">
    <citation type="journal article" date="2022" name="Allergy">
        <title>Genome assembly and annotation of Periplaneta americana reveal a comprehensive cockroach allergen profile.</title>
        <authorList>
            <person name="Wang L."/>
            <person name="Xiong Q."/>
            <person name="Saelim N."/>
            <person name="Wang L."/>
            <person name="Nong W."/>
            <person name="Wan A.T."/>
            <person name="Shi M."/>
            <person name="Liu X."/>
            <person name="Cao Q."/>
            <person name="Hui J.H.L."/>
            <person name="Sookrung N."/>
            <person name="Leung T.F."/>
            <person name="Tungtrongchitr A."/>
            <person name="Tsui S.K.W."/>
        </authorList>
    </citation>
    <scope>NUCLEOTIDE SEQUENCE [LARGE SCALE GENOMIC DNA]</scope>
    <source>
        <strain evidence="2">PWHHKU_190912</strain>
    </source>
</reference>
<dbReference type="EMBL" id="JAJSOF020000029">
    <property type="protein sequence ID" value="KAJ4432411.1"/>
    <property type="molecule type" value="Genomic_DNA"/>
</dbReference>
<proteinExistence type="predicted"/>